<keyword evidence="7 8" id="KW-0472">Membrane</keyword>
<evidence type="ECO:0008006" key="11">
    <source>
        <dbReference type="Google" id="ProtNLM"/>
    </source>
</evidence>
<dbReference type="SMART" id="SM00793">
    <property type="entry name" value="AgrB"/>
    <property type="match status" value="1"/>
</dbReference>
<keyword evidence="2" id="KW-0673">Quorum sensing</keyword>
<evidence type="ECO:0000256" key="3">
    <source>
        <dbReference type="ARBA" id="ARBA00022670"/>
    </source>
</evidence>
<evidence type="ECO:0000256" key="4">
    <source>
        <dbReference type="ARBA" id="ARBA00022692"/>
    </source>
</evidence>
<sequence length="177" mass="19582">MIIDKAVSSLSHKLVERYPRELPSYAITRYGIKFLVSNIIPITLLLILGAILDILPIVSLSIASFSILRMVSGGYHAKYPEACLVISTVLIMGIAIYNEYLSPYMILCNVLSLVLVAIYAPSNIENQTKIKKKYFGHLKVISVLLVSTNFILQNTVIAASFLVQSILLIRLKGGVKK</sequence>
<dbReference type="InterPro" id="IPR006741">
    <property type="entry name" value="AgrB"/>
</dbReference>
<dbReference type="EMBL" id="PRLG01000020">
    <property type="protein sequence ID" value="PYY28284.1"/>
    <property type="molecule type" value="Genomic_DNA"/>
</dbReference>
<evidence type="ECO:0000256" key="7">
    <source>
        <dbReference type="ARBA" id="ARBA00023136"/>
    </source>
</evidence>
<reference evidence="9 10" key="1">
    <citation type="submission" date="2018-01" db="EMBL/GenBank/DDBJ databases">
        <title>Genome sequence of the PGP bacterium Paenibacillus illinoisensis E3.</title>
        <authorList>
            <person name="Rolli E."/>
            <person name="Marasco R."/>
            <person name="Bessem C."/>
            <person name="Michoud G."/>
            <person name="Gaiarsa S."/>
            <person name="Borin S."/>
            <person name="Daffonchio D."/>
        </authorList>
    </citation>
    <scope>NUCLEOTIDE SEQUENCE [LARGE SCALE GENOMIC DNA]</scope>
    <source>
        <strain evidence="9 10">E3</strain>
    </source>
</reference>
<keyword evidence="5" id="KW-0378">Hydrolase</keyword>
<keyword evidence="4 8" id="KW-0812">Transmembrane</keyword>
<dbReference type="RefSeq" id="WP_110820937.1">
    <property type="nucleotide sequence ID" value="NZ_PRLG01000020.1"/>
</dbReference>
<dbReference type="GO" id="GO:0008233">
    <property type="term" value="F:peptidase activity"/>
    <property type="evidence" value="ECO:0007669"/>
    <property type="project" value="UniProtKB-KW"/>
</dbReference>
<proteinExistence type="predicted"/>
<keyword evidence="1" id="KW-1003">Cell membrane</keyword>
<dbReference type="GO" id="GO:0006508">
    <property type="term" value="P:proteolysis"/>
    <property type="evidence" value="ECO:0007669"/>
    <property type="project" value="UniProtKB-KW"/>
</dbReference>
<keyword evidence="3" id="KW-0645">Protease</keyword>
<protein>
    <recommendedName>
        <fullName evidence="11">Accessory gene regulator B</fullName>
    </recommendedName>
</protein>
<feature type="transmembrane region" description="Helical" evidence="8">
    <location>
        <begin position="79"/>
        <end position="97"/>
    </location>
</feature>
<dbReference type="AlphaFoldDB" id="A0A2W0C8F2"/>
<dbReference type="GO" id="GO:0009372">
    <property type="term" value="P:quorum sensing"/>
    <property type="evidence" value="ECO:0007669"/>
    <property type="project" value="UniProtKB-KW"/>
</dbReference>
<dbReference type="OrthoDB" id="2666767at2"/>
<evidence type="ECO:0000256" key="2">
    <source>
        <dbReference type="ARBA" id="ARBA00022654"/>
    </source>
</evidence>
<evidence type="ECO:0000256" key="1">
    <source>
        <dbReference type="ARBA" id="ARBA00022475"/>
    </source>
</evidence>
<evidence type="ECO:0000313" key="10">
    <source>
        <dbReference type="Proteomes" id="UP000247459"/>
    </source>
</evidence>
<evidence type="ECO:0000256" key="5">
    <source>
        <dbReference type="ARBA" id="ARBA00022801"/>
    </source>
</evidence>
<evidence type="ECO:0000256" key="8">
    <source>
        <dbReference type="SAM" id="Phobius"/>
    </source>
</evidence>
<comment type="caution">
    <text evidence="9">The sequence shown here is derived from an EMBL/GenBank/DDBJ whole genome shotgun (WGS) entry which is preliminary data.</text>
</comment>
<feature type="transmembrane region" description="Helical" evidence="8">
    <location>
        <begin position="39"/>
        <end position="67"/>
    </location>
</feature>
<feature type="transmembrane region" description="Helical" evidence="8">
    <location>
        <begin position="103"/>
        <end position="120"/>
    </location>
</feature>
<keyword evidence="6 8" id="KW-1133">Transmembrane helix</keyword>
<evidence type="ECO:0000256" key="6">
    <source>
        <dbReference type="ARBA" id="ARBA00022989"/>
    </source>
</evidence>
<organism evidence="9 10">
    <name type="scientific">Paenibacillus illinoisensis</name>
    <dbReference type="NCBI Taxonomy" id="59845"/>
    <lineage>
        <taxon>Bacteria</taxon>
        <taxon>Bacillati</taxon>
        <taxon>Bacillota</taxon>
        <taxon>Bacilli</taxon>
        <taxon>Bacillales</taxon>
        <taxon>Paenibacillaceae</taxon>
        <taxon>Paenibacillus</taxon>
    </lineage>
</organism>
<gene>
    <name evidence="9" type="ORF">PIL02S_03435</name>
</gene>
<evidence type="ECO:0000313" key="9">
    <source>
        <dbReference type="EMBL" id="PYY28284.1"/>
    </source>
</evidence>
<dbReference type="Proteomes" id="UP000247459">
    <property type="component" value="Unassembled WGS sequence"/>
</dbReference>
<dbReference type="GO" id="GO:0016020">
    <property type="term" value="C:membrane"/>
    <property type="evidence" value="ECO:0007669"/>
    <property type="project" value="InterPro"/>
</dbReference>
<feature type="transmembrane region" description="Helical" evidence="8">
    <location>
        <begin position="141"/>
        <end position="169"/>
    </location>
</feature>
<accession>A0A2W0C8F2</accession>
<name>A0A2W0C8F2_9BACL</name>
<dbReference type="Pfam" id="PF04647">
    <property type="entry name" value="AgrB"/>
    <property type="match status" value="1"/>
</dbReference>